<feature type="binding site" evidence="18">
    <location>
        <position position="142"/>
    </location>
    <ligand>
        <name>UDP-N-acetyl-alpha-D-glucosamine</name>
        <dbReference type="ChEBI" id="CHEBI:57705"/>
    </ligand>
</feature>
<dbReference type="InterPro" id="IPR038009">
    <property type="entry name" value="GlmU_C_LbH"/>
</dbReference>
<dbReference type="PATRIC" id="fig|728005.3.peg.1017"/>
<comment type="pathway">
    <text evidence="18">Bacterial outer membrane biogenesis; LPS lipid A biosynthesis.</text>
</comment>
<keyword evidence="14 18" id="KW-0961">Cell wall biogenesis/degradation</keyword>
<accession>A0A0F5PUY8</accession>
<feature type="binding site" evidence="18">
    <location>
        <position position="228"/>
    </location>
    <ligand>
        <name>UDP-N-acetyl-alpha-D-glucosamine</name>
        <dbReference type="ChEBI" id="CHEBI:57705"/>
    </ligand>
</feature>
<feature type="binding site" evidence="18">
    <location>
        <position position="228"/>
    </location>
    <ligand>
        <name>Mg(2+)</name>
        <dbReference type="ChEBI" id="CHEBI:18420"/>
    </ligand>
</feature>
<feature type="binding site" evidence="18">
    <location>
        <position position="171"/>
    </location>
    <ligand>
        <name>UDP-N-acetyl-alpha-D-glucosamine</name>
        <dbReference type="ChEBI" id="CHEBI:57705"/>
    </ligand>
</feature>
<dbReference type="STRING" id="728005.SAMN04488059_102227"/>
<keyword evidence="6 18" id="KW-0548">Nucleotidyltransferase</keyword>
<dbReference type="Pfam" id="PF12804">
    <property type="entry name" value="NTP_transf_3"/>
    <property type="match status" value="1"/>
</dbReference>
<name>A0A0F5PUY8_9HYPH</name>
<sequence>MTELLSIILAAGEGTRMRSATPKVLHQVGGMAIIAHVARAAREAGSTRIAMVTGPKHDAIRSAITAAQPDVHHFEQTVARGTAHAASMARPLFETAEGYIAVVYGDHPLLRGDNFRAVLERLDDGLDVAILGFEPKDPTGYGRFITDGEKLLAIREHKDASDIERQIGLCNACILAFRADVFRELIDKVETNNAQGEYYLTDLVGLANAAGKKVGYGIAPENDVMGVNDRSQLAHAEGLFQELRRLDFMKAGVTLKDPKSVWFSYDTEIARDVTVEPNVVFGPGVVIEEGAVIHAFSHIEGAHIGRNASVGPFARLRPEANLHEGAKVGNFVEIKKAEIGRGAKVSHLTYIGDATIGDNVNIGAGVITANYDGYNKHRTVIGDNAFIGSNSSLIAPVMIGAGALVASGSVITDDVEADALALGRALQVAKPGRAKAIFERLAKVKKLKTEGN</sequence>
<dbReference type="InterPro" id="IPR011004">
    <property type="entry name" value="Trimer_LpxA-like_sf"/>
</dbReference>
<dbReference type="NCBIfam" id="TIGR01173">
    <property type="entry name" value="glmU"/>
    <property type="match status" value="1"/>
</dbReference>
<dbReference type="GO" id="GO:0016020">
    <property type="term" value="C:membrane"/>
    <property type="evidence" value="ECO:0007669"/>
    <property type="project" value="GOC"/>
</dbReference>
<evidence type="ECO:0000256" key="3">
    <source>
        <dbReference type="ARBA" id="ARBA00007947"/>
    </source>
</evidence>
<dbReference type="GO" id="GO:0006048">
    <property type="term" value="P:UDP-N-acetylglucosamine biosynthetic process"/>
    <property type="evidence" value="ECO:0007669"/>
    <property type="project" value="UniProtKB-UniPathway"/>
</dbReference>
<dbReference type="EMBL" id="LAPV01000134">
    <property type="protein sequence ID" value="KKC32443.1"/>
    <property type="molecule type" value="Genomic_DNA"/>
</dbReference>
<evidence type="ECO:0000256" key="10">
    <source>
        <dbReference type="ARBA" id="ARBA00022960"/>
    </source>
</evidence>
<dbReference type="PANTHER" id="PTHR43584:SF3">
    <property type="entry name" value="BIFUNCTIONAL PROTEIN GLMU"/>
    <property type="match status" value="1"/>
</dbReference>
<feature type="region of interest" description="Pyrophosphorylase" evidence="18">
    <location>
        <begin position="1"/>
        <end position="230"/>
    </location>
</feature>
<feature type="binding site" evidence="18">
    <location>
        <begin position="370"/>
        <end position="371"/>
    </location>
    <ligand>
        <name>acetyl-CoA</name>
        <dbReference type="ChEBI" id="CHEBI:57288"/>
    </ligand>
</feature>
<evidence type="ECO:0000256" key="1">
    <source>
        <dbReference type="ARBA" id="ARBA00004496"/>
    </source>
</evidence>
<feature type="binding site" evidence="18">
    <location>
        <position position="106"/>
    </location>
    <ligand>
        <name>Mg(2+)</name>
        <dbReference type="ChEBI" id="CHEBI:18420"/>
    </ligand>
</feature>
<dbReference type="GO" id="GO:0009252">
    <property type="term" value="P:peptidoglycan biosynthetic process"/>
    <property type="evidence" value="ECO:0007669"/>
    <property type="project" value="UniProtKB-UniRule"/>
</dbReference>
<evidence type="ECO:0000256" key="8">
    <source>
        <dbReference type="ARBA" id="ARBA00022737"/>
    </source>
</evidence>
<dbReference type="HAMAP" id="MF_01631">
    <property type="entry name" value="GlmU"/>
    <property type="match status" value="1"/>
</dbReference>
<reference evidence="21 23" key="2">
    <citation type="submission" date="2016-10" db="EMBL/GenBank/DDBJ databases">
        <authorList>
            <person name="de Groot N.N."/>
        </authorList>
    </citation>
    <scope>NUCLEOTIDE SEQUENCE [LARGE SCALE GENOMIC DNA]</scope>
    <source>
        <strain evidence="21 23">CGMCC 1.10210</strain>
    </source>
</reference>
<dbReference type="InterPro" id="IPR025877">
    <property type="entry name" value="MobA-like_NTP_Trfase"/>
</dbReference>
<evidence type="ECO:0000256" key="12">
    <source>
        <dbReference type="ARBA" id="ARBA00023268"/>
    </source>
</evidence>
<evidence type="ECO:0000256" key="6">
    <source>
        <dbReference type="ARBA" id="ARBA00022695"/>
    </source>
</evidence>
<keyword evidence="10 18" id="KW-0133">Cell shape</keyword>
<feature type="active site" description="Proton acceptor" evidence="18">
    <location>
        <position position="347"/>
    </location>
</feature>
<comment type="similarity">
    <text evidence="3 18">In the N-terminal section; belongs to the N-acetylglucosamine-1-phosphate uridyltransferase family.</text>
</comment>
<keyword evidence="5 18" id="KW-0808">Transferase</keyword>
<dbReference type="GO" id="GO:0019134">
    <property type="term" value="F:glucosamine-1-phosphate N-acetyltransferase activity"/>
    <property type="evidence" value="ECO:0007669"/>
    <property type="project" value="UniProtKB-UniRule"/>
</dbReference>
<dbReference type="EC" id="2.7.7.23" evidence="18"/>
<keyword evidence="13 18" id="KW-0012">Acyltransferase</keyword>
<dbReference type="Gene3D" id="3.90.550.10">
    <property type="entry name" value="Spore Coat Polysaccharide Biosynthesis Protein SpsA, Chain A"/>
    <property type="match status" value="1"/>
</dbReference>
<dbReference type="GO" id="GO:0071555">
    <property type="term" value="P:cell wall organization"/>
    <property type="evidence" value="ECO:0007669"/>
    <property type="project" value="UniProtKB-KW"/>
</dbReference>
<dbReference type="GO" id="GO:0003977">
    <property type="term" value="F:UDP-N-acetylglucosamine diphosphorylase activity"/>
    <property type="evidence" value="ECO:0007669"/>
    <property type="project" value="UniProtKB-UniRule"/>
</dbReference>
<feature type="binding site" evidence="18">
    <location>
        <position position="361"/>
    </location>
    <ligand>
        <name>UDP-N-acetyl-alpha-D-glucosamine</name>
        <dbReference type="ChEBI" id="CHEBI:57705"/>
    </ligand>
</feature>
<feature type="binding site" evidence="18">
    <location>
        <begin position="9"/>
        <end position="12"/>
    </location>
    <ligand>
        <name>UDP-N-acetyl-alpha-D-glucosamine</name>
        <dbReference type="ChEBI" id="CHEBI:57705"/>
    </ligand>
</feature>
<evidence type="ECO:0000256" key="13">
    <source>
        <dbReference type="ARBA" id="ARBA00023315"/>
    </source>
</evidence>
<evidence type="ECO:0000313" key="21">
    <source>
        <dbReference type="EMBL" id="SFC12679.1"/>
    </source>
</evidence>
<feature type="binding site" evidence="18">
    <location>
        <position position="364"/>
    </location>
    <ligand>
        <name>acetyl-CoA</name>
        <dbReference type="ChEBI" id="CHEBI:57288"/>
    </ligand>
</feature>
<evidence type="ECO:0000256" key="9">
    <source>
        <dbReference type="ARBA" id="ARBA00022842"/>
    </source>
</evidence>
<feature type="binding site" evidence="18">
    <location>
        <begin position="81"/>
        <end position="82"/>
    </location>
    <ligand>
        <name>UDP-N-acetyl-alpha-D-glucosamine</name>
        <dbReference type="ChEBI" id="CHEBI:57705"/>
    </ligand>
</feature>
<dbReference type="GO" id="GO:0009245">
    <property type="term" value="P:lipid A biosynthetic process"/>
    <property type="evidence" value="ECO:0007669"/>
    <property type="project" value="UniProtKB-UniRule"/>
</dbReference>
<feature type="region of interest" description="N-acetyltransferase" evidence="18">
    <location>
        <begin position="252"/>
        <end position="452"/>
    </location>
</feature>
<dbReference type="InterPro" id="IPR005882">
    <property type="entry name" value="Bifunctional_GlmU"/>
</dbReference>
<dbReference type="UniPathway" id="UPA00113">
    <property type="reaction ID" value="UER00532"/>
</dbReference>
<proteinExistence type="inferred from homology"/>
<comment type="catalytic activity">
    <reaction evidence="16 18">
        <text>N-acetyl-alpha-D-glucosamine 1-phosphate + UTP + H(+) = UDP-N-acetyl-alpha-D-glucosamine + diphosphate</text>
        <dbReference type="Rhea" id="RHEA:13509"/>
        <dbReference type="ChEBI" id="CHEBI:15378"/>
        <dbReference type="ChEBI" id="CHEBI:33019"/>
        <dbReference type="ChEBI" id="CHEBI:46398"/>
        <dbReference type="ChEBI" id="CHEBI:57705"/>
        <dbReference type="ChEBI" id="CHEBI:57776"/>
        <dbReference type="EC" id="2.7.7.23"/>
    </reaction>
</comment>
<dbReference type="Gene3D" id="2.160.10.10">
    <property type="entry name" value="Hexapeptide repeat proteins"/>
    <property type="match status" value="1"/>
</dbReference>
<dbReference type="Pfam" id="PF00132">
    <property type="entry name" value="Hexapep"/>
    <property type="match status" value="2"/>
</dbReference>
<dbReference type="AlphaFoldDB" id="A0A0F5PUY8"/>
<dbReference type="SUPFAM" id="SSF53448">
    <property type="entry name" value="Nucleotide-diphospho-sugar transferases"/>
    <property type="match status" value="1"/>
</dbReference>
<comment type="subunit">
    <text evidence="18">Homotrimer.</text>
</comment>
<keyword evidence="7 18" id="KW-0479">Metal-binding</keyword>
<dbReference type="GO" id="GO:0000287">
    <property type="term" value="F:magnesium ion binding"/>
    <property type="evidence" value="ECO:0007669"/>
    <property type="project" value="UniProtKB-UniRule"/>
</dbReference>
<evidence type="ECO:0000256" key="15">
    <source>
        <dbReference type="ARBA" id="ARBA00048247"/>
    </source>
</evidence>
<dbReference type="EMBL" id="FOMB01000002">
    <property type="protein sequence ID" value="SFC12679.1"/>
    <property type="molecule type" value="Genomic_DNA"/>
</dbReference>
<evidence type="ECO:0000259" key="19">
    <source>
        <dbReference type="Pfam" id="PF12804"/>
    </source>
</evidence>
<dbReference type="SUPFAM" id="SSF51161">
    <property type="entry name" value="Trimeric LpxA-like enzymes"/>
    <property type="match status" value="1"/>
</dbReference>
<feature type="domain" description="MobA-like NTP transferase" evidence="19">
    <location>
        <begin position="7"/>
        <end position="141"/>
    </location>
</feature>
<evidence type="ECO:0000256" key="18">
    <source>
        <dbReference type="HAMAP-Rule" id="MF_01631"/>
    </source>
</evidence>
<evidence type="ECO:0000313" key="20">
    <source>
        <dbReference type="EMBL" id="KKC32443.1"/>
    </source>
</evidence>
<keyword evidence="22" id="KW-1185">Reference proteome</keyword>
<dbReference type="EC" id="2.3.1.157" evidence="18"/>
<evidence type="ECO:0000256" key="11">
    <source>
        <dbReference type="ARBA" id="ARBA00022984"/>
    </source>
</evidence>
<comment type="similarity">
    <text evidence="2 18">In the C-terminal section; belongs to the transferase hexapeptide repeat family.</text>
</comment>
<dbReference type="OrthoDB" id="9775031at2"/>
<dbReference type="CDD" id="cd02540">
    <property type="entry name" value="GT2_GlmU_N_bac"/>
    <property type="match status" value="1"/>
</dbReference>
<dbReference type="PROSITE" id="PS00101">
    <property type="entry name" value="HEXAPEP_TRANSFERASES"/>
    <property type="match status" value="1"/>
</dbReference>
<feature type="binding site" evidence="18">
    <location>
        <position position="407"/>
    </location>
    <ligand>
        <name>acetyl-CoA</name>
        <dbReference type="ChEBI" id="CHEBI:57288"/>
    </ligand>
</feature>
<feature type="binding site" evidence="18">
    <location>
        <position position="424"/>
    </location>
    <ligand>
        <name>acetyl-CoA</name>
        <dbReference type="ChEBI" id="CHEBI:57288"/>
    </ligand>
</feature>
<comment type="pathway">
    <text evidence="18">Nucleotide-sugar biosynthesis; UDP-N-acetyl-alpha-D-glucosamine biosynthesis; N-acetyl-alpha-D-glucosamine 1-phosphate from alpha-D-glucosamine 6-phosphate (route II): step 2/2.</text>
</comment>
<feature type="binding site" evidence="18">
    <location>
        <position position="335"/>
    </location>
    <ligand>
        <name>UDP-N-acetyl-alpha-D-glucosamine</name>
        <dbReference type="ChEBI" id="CHEBI:57705"/>
    </ligand>
</feature>
<dbReference type="GO" id="GO:0005737">
    <property type="term" value="C:cytoplasm"/>
    <property type="evidence" value="ECO:0007669"/>
    <property type="project" value="UniProtKB-SubCell"/>
</dbReference>
<dbReference type="NCBIfam" id="NF010933">
    <property type="entry name" value="PRK14353.1"/>
    <property type="match status" value="1"/>
</dbReference>
<feature type="binding site" evidence="18">
    <location>
        <position position="389"/>
    </location>
    <ligand>
        <name>acetyl-CoA</name>
        <dbReference type="ChEBI" id="CHEBI:57288"/>
    </ligand>
</feature>
<dbReference type="PANTHER" id="PTHR43584">
    <property type="entry name" value="NUCLEOTIDYL TRANSFERASE"/>
    <property type="match status" value="1"/>
</dbReference>
<dbReference type="Proteomes" id="UP000033519">
    <property type="component" value="Unassembled WGS sequence"/>
</dbReference>
<feature type="region of interest" description="Linker" evidence="18">
    <location>
        <begin position="231"/>
        <end position="251"/>
    </location>
</feature>
<comment type="catalytic activity">
    <reaction evidence="15 18">
        <text>alpha-D-glucosamine 1-phosphate + acetyl-CoA = N-acetyl-alpha-D-glucosamine 1-phosphate + CoA + H(+)</text>
        <dbReference type="Rhea" id="RHEA:13725"/>
        <dbReference type="ChEBI" id="CHEBI:15378"/>
        <dbReference type="ChEBI" id="CHEBI:57287"/>
        <dbReference type="ChEBI" id="CHEBI:57288"/>
        <dbReference type="ChEBI" id="CHEBI:57776"/>
        <dbReference type="ChEBI" id="CHEBI:58516"/>
        <dbReference type="EC" id="2.3.1.157"/>
    </reaction>
</comment>
<keyword evidence="12 18" id="KW-0511">Multifunctional enzyme</keyword>
<protein>
    <recommendedName>
        <fullName evidence="18">Bifunctional protein GlmU</fullName>
    </recommendedName>
    <domain>
        <recommendedName>
            <fullName evidence="18">UDP-N-acetylglucosamine pyrophosphorylase</fullName>
            <ecNumber evidence="18">2.7.7.23</ecNumber>
        </recommendedName>
        <alternativeName>
            <fullName evidence="18">N-acetylglucosamine-1-phosphate uridyltransferase</fullName>
        </alternativeName>
    </domain>
    <domain>
        <recommendedName>
            <fullName evidence="18">Glucosamine-1-phosphate N-acetyltransferase</fullName>
            <ecNumber evidence="18">2.3.1.157</ecNumber>
        </recommendedName>
    </domain>
</protein>
<dbReference type="RefSeq" id="WP_046171700.1">
    <property type="nucleotide sequence ID" value="NZ_FOMB01000002.1"/>
</dbReference>
<evidence type="ECO:0000256" key="14">
    <source>
        <dbReference type="ARBA" id="ARBA00023316"/>
    </source>
</evidence>
<dbReference type="UniPathway" id="UPA00973"/>
<evidence type="ECO:0000313" key="22">
    <source>
        <dbReference type="Proteomes" id="UP000033519"/>
    </source>
</evidence>
<evidence type="ECO:0000256" key="2">
    <source>
        <dbReference type="ARBA" id="ARBA00007707"/>
    </source>
</evidence>
<evidence type="ECO:0000256" key="7">
    <source>
        <dbReference type="ARBA" id="ARBA00022723"/>
    </source>
</evidence>
<evidence type="ECO:0000256" key="17">
    <source>
        <dbReference type="ARBA" id="ARBA00049628"/>
    </source>
</evidence>
<keyword evidence="9 18" id="KW-0460">Magnesium</keyword>
<dbReference type="GO" id="GO:0000902">
    <property type="term" value="P:cell morphogenesis"/>
    <property type="evidence" value="ECO:0007669"/>
    <property type="project" value="UniProtKB-UniRule"/>
</dbReference>
<comment type="function">
    <text evidence="17 18">Catalyzes the last two sequential reactions in the de novo biosynthetic pathway for UDP-N-acetylglucosamine (UDP-GlcNAc). The C-terminal domain catalyzes the transfer of acetyl group from acetyl coenzyme A to glucosamine-1-phosphate (GlcN-1-P) to produce N-acetylglucosamine-1-phosphate (GlcNAc-1-P), which is converted into UDP-GlcNAc by the transfer of uridine 5-monophosphate (from uridine 5-triphosphate), a reaction catalyzed by the N-terminal domain.</text>
</comment>
<dbReference type="InterPro" id="IPR001451">
    <property type="entry name" value="Hexapep"/>
</dbReference>
<comment type="cofactor">
    <cofactor evidence="18">
        <name>Mg(2+)</name>
        <dbReference type="ChEBI" id="CHEBI:18420"/>
    </cofactor>
    <text evidence="18">Binds 1 Mg(2+) ion per subunit.</text>
</comment>
<dbReference type="InterPro" id="IPR029044">
    <property type="entry name" value="Nucleotide-diphossugar_trans"/>
</dbReference>
<organism evidence="21 23">
    <name type="scientific">Devosia psychrophila</name>
    <dbReference type="NCBI Taxonomy" id="728005"/>
    <lineage>
        <taxon>Bacteria</taxon>
        <taxon>Pseudomonadati</taxon>
        <taxon>Pseudomonadota</taxon>
        <taxon>Alphaproteobacteria</taxon>
        <taxon>Hyphomicrobiales</taxon>
        <taxon>Devosiaceae</taxon>
        <taxon>Devosia</taxon>
    </lineage>
</organism>
<reference evidence="20 22" key="1">
    <citation type="submission" date="2015-03" db="EMBL/GenBank/DDBJ databases">
        <authorList>
            <person name="Lepp D."/>
            <person name="Hassan Y.I."/>
            <person name="Li X.-Z."/>
            <person name="Zhou T."/>
        </authorList>
    </citation>
    <scope>NUCLEOTIDE SEQUENCE [LARGE SCALE GENOMIC DNA]</scope>
    <source>
        <strain evidence="20 22">Cr7-05</strain>
    </source>
</reference>
<keyword evidence="11 18" id="KW-0573">Peptidoglycan synthesis</keyword>
<evidence type="ECO:0000256" key="5">
    <source>
        <dbReference type="ARBA" id="ARBA00022679"/>
    </source>
</evidence>
<feature type="binding site" evidence="18">
    <location>
        <position position="156"/>
    </location>
    <ligand>
        <name>UDP-N-acetyl-alpha-D-glucosamine</name>
        <dbReference type="ChEBI" id="CHEBI:57705"/>
    </ligand>
</feature>
<feature type="binding site" evidence="18">
    <location>
        <position position="350"/>
    </location>
    <ligand>
        <name>UDP-N-acetyl-alpha-D-glucosamine</name>
        <dbReference type="ChEBI" id="CHEBI:57705"/>
    </ligand>
</feature>
<keyword evidence="8 18" id="KW-0677">Repeat</keyword>
<feature type="binding site" evidence="18">
    <location>
        <position position="76"/>
    </location>
    <ligand>
        <name>UDP-N-acetyl-alpha-D-glucosamine</name>
        <dbReference type="ChEBI" id="CHEBI:57705"/>
    </ligand>
</feature>
<keyword evidence="4 18" id="KW-0963">Cytoplasm</keyword>
<dbReference type="Proteomes" id="UP000182258">
    <property type="component" value="Unassembled WGS sequence"/>
</dbReference>
<dbReference type="InterPro" id="IPR050065">
    <property type="entry name" value="GlmU-like"/>
</dbReference>
<dbReference type="CDD" id="cd03353">
    <property type="entry name" value="LbH_GlmU_C"/>
    <property type="match status" value="1"/>
</dbReference>
<evidence type="ECO:0000256" key="4">
    <source>
        <dbReference type="ARBA" id="ARBA00022490"/>
    </source>
</evidence>
<feature type="binding site" evidence="18">
    <location>
        <begin position="104"/>
        <end position="106"/>
    </location>
    <ligand>
        <name>UDP-N-acetyl-alpha-D-glucosamine</name>
        <dbReference type="ChEBI" id="CHEBI:57705"/>
    </ligand>
</feature>
<evidence type="ECO:0000313" key="23">
    <source>
        <dbReference type="Proteomes" id="UP000182258"/>
    </source>
</evidence>
<evidence type="ECO:0000256" key="16">
    <source>
        <dbReference type="ARBA" id="ARBA00048493"/>
    </source>
</evidence>
<gene>
    <name evidence="18 20" type="primary">glmU</name>
    <name evidence="21" type="ORF">SAMN04488059_102227</name>
    <name evidence="20" type="ORF">WH91_14215</name>
</gene>
<comment type="subcellular location">
    <subcellularLocation>
        <location evidence="1 18">Cytoplasm</location>
    </subcellularLocation>
</comment>
<feature type="binding site" evidence="18">
    <location>
        <position position="317"/>
    </location>
    <ligand>
        <name>UDP-N-acetyl-alpha-D-glucosamine</name>
        <dbReference type="ChEBI" id="CHEBI:57705"/>
    </ligand>
</feature>
<comment type="pathway">
    <text evidence="18">Nucleotide-sugar biosynthesis; UDP-N-acetyl-alpha-D-glucosamine biosynthesis; UDP-N-acetyl-alpha-D-glucosamine from N-acetyl-alpha-D-glucosamine 1-phosphate: step 1/1.</text>
</comment>
<feature type="binding site" evidence="18">
    <location>
        <position position="23"/>
    </location>
    <ligand>
        <name>UDP-N-acetyl-alpha-D-glucosamine</name>
        <dbReference type="ChEBI" id="CHEBI:57705"/>
    </ligand>
</feature>
<dbReference type="InterPro" id="IPR018357">
    <property type="entry name" value="Hexapep_transf_CS"/>
</dbReference>
<dbReference type="GO" id="GO:0008360">
    <property type="term" value="P:regulation of cell shape"/>
    <property type="evidence" value="ECO:0007669"/>
    <property type="project" value="UniProtKB-KW"/>
</dbReference>